<proteinExistence type="inferred from homology"/>
<evidence type="ECO:0000256" key="3">
    <source>
        <dbReference type="PROSITE-ProRule" id="PRU10007"/>
    </source>
</evidence>
<dbReference type="GO" id="GO:0004029">
    <property type="term" value="F:aldehyde dehydrogenase (NAD+) activity"/>
    <property type="evidence" value="ECO:0000318"/>
    <property type="project" value="GO_Central"/>
</dbReference>
<dbReference type="STRING" id="88036.D8S7I8"/>
<name>D8S7I8_SELML</name>
<dbReference type="Gramene" id="EFJ19761">
    <property type="protein sequence ID" value="EFJ19761"/>
    <property type="gene ID" value="SELMODRAFT_110267"/>
</dbReference>
<dbReference type="InParanoid" id="D8S7I8"/>
<dbReference type="Gene3D" id="3.40.605.10">
    <property type="entry name" value="Aldehyde Dehydrogenase, Chain A, domain 1"/>
    <property type="match status" value="1"/>
</dbReference>
<dbReference type="FunFam" id="3.40.309.10:FF:000009">
    <property type="entry name" value="Aldehyde dehydrogenase A"/>
    <property type="match status" value="1"/>
</dbReference>
<dbReference type="eggNOG" id="KOG2454">
    <property type="taxonomic scope" value="Eukaryota"/>
</dbReference>
<dbReference type="InterPro" id="IPR016160">
    <property type="entry name" value="Ald_DH_CS_CYS"/>
</dbReference>
<dbReference type="AlphaFoldDB" id="D8S7I8"/>
<evidence type="ECO:0000259" key="5">
    <source>
        <dbReference type="Pfam" id="PF00171"/>
    </source>
</evidence>
<dbReference type="InterPro" id="IPR016162">
    <property type="entry name" value="Ald_DH_N"/>
</dbReference>
<evidence type="ECO:0000256" key="4">
    <source>
        <dbReference type="RuleBase" id="RU003345"/>
    </source>
</evidence>
<dbReference type="Proteomes" id="UP000001514">
    <property type="component" value="Unassembled WGS sequence"/>
</dbReference>
<accession>D8S7I8</accession>
<dbReference type="InterPro" id="IPR015590">
    <property type="entry name" value="Aldehyde_DH_dom"/>
</dbReference>
<evidence type="ECO:0000256" key="1">
    <source>
        <dbReference type="ARBA" id="ARBA00009986"/>
    </source>
</evidence>
<dbReference type="InterPro" id="IPR016163">
    <property type="entry name" value="Ald_DH_C"/>
</dbReference>
<dbReference type="Gene3D" id="3.40.309.10">
    <property type="entry name" value="Aldehyde Dehydrogenase, Chain A, domain 2"/>
    <property type="match status" value="1"/>
</dbReference>
<sequence>MDVLWAVAILAILFYLCRLLMLLIPPVVPEIVVDTSDVMLGKGGDDDSYIYVARRRSGDEDTVHCYDPATMKYLGQLPALNFDEVSDHVARAREAQKKWARSSFEKRRQLLRILLKYTIDHQELICEVSARDSGKTLVDAALGEILTTCEKITWLVGQGEQWLQPEYRLVKLFISAGRMMLHKTARVEYSPIGVIGAIVPWNYPFHNILNPMVSAVFAGNAIVIKVSEHASWSAFFYSRIIKAALRAAGAPADLVHVITGYGETGKALVSLVDKLIFVGSTAVGKMVMEQAAKTLTPVVLELGGKDPFIVCEDADVAQIAARAALQSSGQNCAGAERFYIHAQIYQQFVDEVVRIVRTVRMGPPLEGLFDMGAVCIQEHTDRLQALVNDAVTKGAEIAVRGDLVLPDFGNSVVGQFYPPTVLLNVNHSMRLMQEEIFGPIIPIMKFHSDDEAITLANDSNFGLGCSVFSANKERAVAIASKIYCGMAAINDFAVTYMCQSLPFGGVKNSGFGKFAGVEGLRGCCLVKSIAEDRFSFFKTYPVAENAFQFEEALVRMFYGLTVVEKFQGLVNLVKIFTEQKDVKKTL</sequence>
<evidence type="ECO:0000313" key="6">
    <source>
        <dbReference type="EMBL" id="EFJ19761.1"/>
    </source>
</evidence>
<dbReference type="FunFam" id="3.40.605.10:FF:000014">
    <property type="entry name" value="aldehyde dehydrogenase 22A1"/>
    <property type="match status" value="1"/>
</dbReference>
<dbReference type="OMA" id="VITPWNG"/>
<dbReference type="InterPro" id="IPR029510">
    <property type="entry name" value="Ald_DH_CS_GLU"/>
</dbReference>
<dbReference type="EMBL" id="GL377605">
    <property type="protein sequence ID" value="EFJ19761.1"/>
    <property type="molecule type" value="Genomic_DNA"/>
</dbReference>
<keyword evidence="7" id="KW-1185">Reference proteome</keyword>
<dbReference type="Pfam" id="PF00171">
    <property type="entry name" value="Aldedh"/>
    <property type="match status" value="1"/>
</dbReference>
<dbReference type="HOGENOM" id="CLU_005391_1_0_1"/>
<organism evidence="7">
    <name type="scientific">Selaginella moellendorffii</name>
    <name type="common">Spikemoss</name>
    <dbReference type="NCBI Taxonomy" id="88036"/>
    <lineage>
        <taxon>Eukaryota</taxon>
        <taxon>Viridiplantae</taxon>
        <taxon>Streptophyta</taxon>
        <taxon>Embryophyta</taxon>
        <taxon>Tracheophyta</taxon>
        <taxon>Lycopodiopsida</taxon>
        <taxon>Selaginellales</taxon>
        <taxon>Selaginellaceae</taxon>
        <taxon>Selaginella</taxon>
    </lineage>
</organism>
<dbReference type="KEGG" id="smo:SELMODRAFT_110267"/>
<dbReference type="InterPro" id="IPR016161">
    <property type="entry name" value="Ald_DH/histidinol_DH"/>
</dbReference>
<dbReference type="PROSITE" id="PS00687">
    <property type="entry name" value="ALDEHYDE_DEHYDR_GLU"/>
    <property type="match status" value="1"/>
</dbReference>
<evidence type="ECO:0000256" key="2">
    <source>
        <dbReference type="ARBA" id="ARBA00023002"/>
    </source>
</evidence>
<reference evidence="6 7" key="1">
    <citation type="journal article" date="2011" name="Science">
        <title>The Selaginella genome identifies genetic changes associated with the evolution of vascular plants.</title>
        <authorList>
            <person name="Banks J.A."/>
            <person name="Nishiyama T."/>
            <person name="Hasebe M."/>
            <person name="Bowman J.L."/>
            <person name="Gribskov M."/>
            <person name="dePamphilis C."/>
            <person name="Albert V.A."/>
            <person name="Aono N."/>
            <person name="Aoyama T."/>
            <person name="Ambrose B.A."/>
            <person name="Ashton N.W."/>
            <person name="Axtell M.J."/>
            <person name="Barker E."/>
            <person name="Barker M.S."/>
            <person name="Bennetzen J.L."/>
            <person name="Bonawitz N.D."/>
            <person name="Chapple C."/>
            <person name="Cheng C."/>
            <person name="Correa L.G."/>
            <person name="Dacre M."/>
            <person name="DeBarry J."/>
            <person name="Dreyer I."/>
            <person name="Elias M."/>
            <person name="Engstrom E.M."/>
            <person name="Estelle M."/>
            <person name="Feng L."/>
            <person name="Finet C."/>
            <person name="Floyd S.K."/>
            <person name="Frommer W.B."/>
            <person name="Fujita T."/>
            <person name="Gramzow L."/>
            <person name="Gutensohn M."/>
            <person name="Harholt J."/>
            <person name="Hattori M."/>
            <person name="Heyl A."/>
            <person name="Hirai T."/>
            <person name="Hiwatashi Y."/>
            <person name="Ishikawa M."/>
            <person name="Iwata M."/>
            <person name="Karol K.G."/>
            <person name="Koehler B."/>
            <person name="Kolukisaoglu U."/>
            <person name="Kubo M."/>
            <person name="Kurata T."/>
            <person name="Lalonde S."/>
            <person name="Li K."/>
            <person name="Li Y."/>
            <person name="Litt A."/>
            <person name="Lyons E."/>
            <person name="Manning G."/>
            <person name="Maruyama T."/>
            <person name="Michael T.P."/>
            <person name="Mikami K."/>
            <person name="Miyazaki S."/>
            <person name="Morinaga S."/>
            <person name="Murata T."/>
            <person name="Mueller-Roeber B."/>
            <person name="Nelson D.R."/>
            <person name="Obara M."/>
            <person name="Oguri Y."/>
            <person name="Olmstead R.G."/>
            <person name="Onodera N."/>
            <person name="Petersen B.L."/>
            <person name="Pils B."/>
            <person name="Prigge M."/>
            <person name="Rensing S.A."/>
            <person name="Riano-Pachon D.M."/>
            <person name="Roberts A.W."/>
            <person name="Sato Y."/>
            <person name="Scheller H.V."/>
            <person name="Schulz B."/>
            <person name="Schulz C."/>
            <person name="Shakirov E.V."/>
            <person name="Shibagaki N."/>
            <person name="Shinohara N."/>
            <person name="Shippen D.E."/>
            <person name="Soerensen I."/>
            <person name="Sotooka R."/>
            <person name="Sugimoto N."/>
            <person name="Sugita M."/>
            <person name="Sumikawa N."/>
            <person name="Tanurdzic M."/>
            <person name="Theissen G."/>
            <person name="Ulvskov P."/>
            <person name="Wakazuki S."/>
            <person name="Weng J.K."/>
            <person name="Willats W.W."/>
            <person name="Wipf D."/>
            <person name="Wolf P.G."/>
            <person name="Yang L."/>
            <person name="Zimmer A.D."/>
            <person name="Zhu Q."/>
            <person name="Mitros T."/>
            <person name="Hellsten U."/>
            <person name="Loque D."/>
            <person name="Otillar R."/>
            <person name="Salamov A."/>
            <person name="Schmutz J."/>
            <person name="Shapiro H."/>
            <person name="Lindquist E."/>
            <person name="Lucas S."/>
            <person name="Rokhsar D."/>
            <person name="Grigoriev I.V."/>
        </authorList>
    </citation>
    <scope>NUCLEOTIDE SEQUENCE [LARGE SCALE GENOMIC DNA]</scope>
</reference>
<dbReference type="PANTHER" id="PTHR11699">
    <property type="entry name" value="ALDEHYDE DEHYDROGENASE-RELATED"/>
    <property type="match status" value="1"/>
</dbReference>
<feature type="domain" description="Aldehyde dehydrogenase" evidence="5">
    <location>
        <begin position="59"/>
        <end position="529"/>
    </location>
</feature>
<dbReference type="SUPFAM" id="SSF53720">
    <property type="entry name" value="ALDH-like"/>
    <property type="match status" value="1"/>
</dbReference>
<gene>
    <name evidence="6" type="ORF">SELMODRAFT_110267</name>
</gene>
<keyword evidence="2 4" id="KW-0560">Oxidoreductase</keyword>
<dbReference type="PROSITE" id="PS00070">
    <property type="entry name" value="ALDEHYDE_DEHYDR_CYS"/>
    <property type="match status" value="1"/>
</dbReference>
<dbReference type="FunCoup" id="D8S7I8">
    <property type="interactions" value="3164"/>
</dbReference>
<comment type="similarity">
    <text evidence="1 4">Belongs to the aldehyde dehydrogenase family.</text>
</comment>
<feature type="active site" evidence="3">
    <location>
        <position position="301"/>
    </location>
</feature>
<protein>
    <recommendedName>
        <fullName evidence="5">Aldehyde dehydrogenase domain-containing protein</fullName>
    </recommendedName>
</protein>
<evidence type="ECO:0000313" key="7">
    <source>
        <dbReference type="Proteomes" id="UP000001514"/>
    </source>
</evidence>